<feature type="disulfide bond" evidence="15">
    <location>
        <begin position="33"/>
        <end position="94"/>
    </location>
</feature>
<dbReference type="PROSITE" id="PS50038">
    <property type="entry name" value="FZ"/>
    <property type="match status" value="1"/>
</dbReference>
<evidence type="ECO:0000256" key="5">
    <source>
        <dbReference type="ARBA" id="ARBA00022687"/>
    </source>
</evidence>
<evidence type="ECO:0000256" key="9">
    <source>
        <dbReference type="ARBA" id="ARBA00023040"/>
    </source>
</evidence>
<comment type="subcellular location">
    <subcellularLocation>
        <location evidence="1">Cell membrane</location>
        <topology evidence="1">Multi-pass membrane protein</topology>
    </subcellularLocation>
</comment>
<dbReference type="GO" id="GO:0060070">
    <property type="term" value="P:canonical Wnt signaling pathway"/>
    <property type="evidence" value="ECO:0007669"/>
    <property type="project" value="TreeGrafter"/>
</dbReference>
<keyword evidence="4" id="KW-1003">Cell membrane</keyword>
<dbReference type="InterPro" id="IPR015526">
    <property type="entry name" value="Frizzled/SFRP"/>
</dbReference>
<comment type="similarity">
    <text evidence="2">Belongs to the G-protein coupled receptor Fz/Smo family.</text>
</comment>
<dbReference type="GO" id="GO:0004930">
    <property type="term" value="F:G protein-coupled receptor activity"/>
    <property type="evidence" value="ECO:0007669"/>
    <property type="project" value="UniProtKB-KW"/>
</dbReference>
<dbReference type="InterPro" id="IPR017981">
    <property type="entry name" value="GPCR_2-like_7TM"/>
</dbReference>
<evidence type="ECO:0000256" key="13">
    <source>
        <dbReference type="ARBA" id="ARBA00023180"/>
    </source>
</evidence>
<evidence type="ECO:0000313" key="22">
    <source>
        <dbReference type="Proteomes" id="UP000677054"/>
    </source>
</evidence>
<evidence type="ECO:0000256" key="3">
    <source>
        <dbReference type="ARBA" id="ARBA00022473"/>
    </source>
</evidence>
<dbReference type="Gene3D" id="1.10.2000.10">
    <property type="entry name" value="Frizzled cysteine-rich domain"/>
    <property type="match status" value="1"/>
</dbReference>
<dbReference type="AlphaFoldDB" id="A0A7R8X026"/>
<dbReference type="Gene3D" id="1.20.1070.10">
    <property type="entry name" value="Rhodopsin 7-helix transmembrane proteins"/>
    <property type="match status" value="1"/>
</dbReference>
<dbReference type="CDD" id="cd15909">
    <property type="entry name" value="7tmF_FZD4_9_10-like"/>
    <property type="match status" value="1"/>
</dbReference>
<dbReference type="EMBL" id="LR899629">
    <property type="protein sequence ID" value="CAD7241232.1"/>
    <property type="molecule type" value="Genomic_DNA"/>
</dbReference>
<gene>
    <name evidence="21" type="ORF">DSTB1V02_LOCUS1232</name>
</gene>
<keyword evidence="9" id="KW-0297">G-protein coupled receptor</keyword>
<evidence type="ECO:0000259" key="20">
    <source>
        <dbReference type="PROSITE" id="PS50261"/>
    </source>
</evidence>
<keyword evidence="6 17" id="KW-0812">Transmembrane</keyword>
<evidence type="ECO:0000256" key="10">
    <source>
        <dbReference type="ARBA" id="ARBA00023136"/>
    </source>
</evidence>
<keyword evidence="10 17" id="KW-0472">Membrane</keyword>
<proteinExistence type="inferred from homology"/>
<feature type="transmembrane region" description="Helical" evidence="17">
    <location>
        <begin position="397"/>
        <end position="425"/>
    </location>
</feature>
<comment type="caution">
    <text evidence="15">Lacks conserved residue(s) required for the propagation of feature annotation.</text>
</comment>
<dbReference type="PANTHER" id="PTHR11309">
    <property type="entry name" value="FRIZZLED"/>
    <property type="match status" value="1"/>
</dbReference>
<feature type="transmembrane region" description="Helical" evidence="17">
    <location>
        <begin position="496"/>
        <end position="516"/>
    </location>
</feature>
<protein>
    <submittedName>
        <fullName evidence="21">Uncharacterized protein</fullName>
    </submittedName>
</protein>
<keyword evidence="11 15" id="KW-1015">Disulfide bond</keyword>
<feature type="transmembrane region" description="Helical" evidence="17">
    <location>
        <begin position="446"/>
        <end position="468"/>
    </location>
</feature>
<feature type="disulfide bond" evidence="15">
    <location>
        <begin position="78"/>
        <end position="116"/>
    </location>
</feature>
<evidence type="ECO:0000256" key="12">
    <source>
        <dbReference type="ARBA" id="ARBA00023170"/>
    </source>
</evidence>
<dbReference type="PANTHER" id="PTHR11309:SF99">
    <property type="entry name" value="FRIZZLED-4"/>
    <property type="match status" value="1"/>
</dbReference>
<feature type="disulfide bond" evidence="15">
    <location>
        <begin position="41"/>
        <end position="87"/>
    </location>
</feature>
<dbReference type="Proteomes" id="UP000677054">
    <property type="component" value="Unassembled WGS sequence"/>
</dbReference>
<evidence type="ECO:0000256" key="1">
    <source>
        <dbReference type="ARBA" id="ARBA00004651"/>
    </source>
</evidence>
<dbReference type="SUPFAM" id="SSF63501">
    <property type="entry name" value="Frizzled cysteine-rich domain"/>
    <property type="match status" value="1"/>
</dbReference>
<evidence type="ECO:0000256" key="4">
    <source>
        <dbReference type="ARBA" id="ARBA00022475"/>
    </source>
</evidence>
<dbReference type="PRINTS" id="PR00489">
    <property type="entry name" value="FRIZZLED"/>
</dbReference>
<accession>A0A7R8X026</accession>
<evidence type="ECO:0000313" key="21">
    <source>
        <dbReference type="EMBL" id="CAD7241232.1"/>
    </source>
</evidence>
<evidence type="ECO:0000256" key="7">
    <source>
        <dbReference type="ARBA" id="ARBA00022729"/>
    </source>
</evidence>
<organism evidence="21">
    <name type="scientific">Darwinula stevensoni</name>
    <dbReference type="NCBI Taxonomy" id="69355"/>
    <lineage>
        <taxon>Eukaryota</taxon>
        <taxon>Metazoa</taxon>
        <taxon>Ecdysozoa</taxon>
        <taxon>Arthropoda</taxon>
        <taxon>Crustacea</taxon>
        <taxon>Oligostraca</taxon>
        <taxon>Ostracoda</taxon>
        <taxon>Podocopa</taxon>
        <taxon>Podocopida</taxon>
        <taxon>Darwinulocopina</taxon>
        <taxon>Darwinuloidea</taxon>
        <taxon>Darwinulidae</taxon>
        <taxon>Darwinula</taxon>
    </lineage>
</organism>
<evidence type="ECO:0000259" key="19">
    <source>
        <dbReference type="PROSITE" id="PS50038"/>
    </source>
</evidence>
<dbReference type="GO" id="GO:0005615">
    <property type="term" value="C:extracellular space"/>
    <property type="evidence" value="ECO:0007669"/>
    <property type="project" value="TreeGrafter"/>
</dbReference>
<feature type="domain" description="FZ" evidence="19">
    <location>
        <begin position="28"/>
        <end position="147"/>
    </location>
</feature>
<evidence type="ECO:0000256" key="2">
    <source>
        <dbReference type="ARBA" id="ARBA00008077"/>
    </source>
</evidence>
<keyword evidence="14" id="KW-0807">Transducer</keyword>
<dbReference type="GO" id="GO:0017147">
    <property type="term" value="F:Wnt-protein binding"/>
    <property type="evidence" value="ECO:0007669"/>
    <property type="project" value="TreeGrafter"/>
</dbReference>
<feature type="domain" description="G-protein coupled receptors family 2 profile 2" evidence="20">
    <location>
        <begin position="230"/>
        <end position="523"/>
    </location>
</feature>
<keyword evidence="5" id="KW-0879">Wnt signaling pathway</keyword>
<dbReference type="FunFam" id="1.20.1070.10:FF:000020">
    <property type="entry name" value="Frizzled class receptor 10"/>
    <property type="match status" value="1"/>
</dbReference>
<feature type="transmembrane region" description="Helical" evidence="17">
    <location>
        <begin position="232"/>
        <end position="254"/>
    </location>
</feature>
<keyword evidence="12" id="KW-0675">Receptor</keyword>
<dbReference type="PROSITE" id="PS50261">
    <property type="entry name" value="G_PROTEIN_RECEP_F2_4"/>
    <property type="match status" value="1"/>
</dbReference>
<feature type="chain" id="PRO_5036208905" evidence="18">
    <location>
        <begin position="25"/>
        <end position="558"/>
    </location>
</feature>
<reference evidence="21" key="1">
    <citation type="submission" date="2020-11" db="EMBL/GenBank/DDBJ databases">
        <authorList>
            <person name="Tran Van P."/>
        </authorList>
    </citation>
    <scope>NUCLEOTIDE SEQUENCE</scope>
</reference>
<feature type="transmembrane region" description="Helical" evidence="17">
    <location>
        <begin position="354"/>
        <end position="377"/>
    </location>
</feature>
<keyword evidence="13" id="KW-0325">Glycoprotein</keyword>
<dbReference type="SMART" id="SM01330">
    <property type="entry name" value="Frizzled"/>
    <property type="match status" value="1"/>
</dbReference>
<feature type="transmembrane region" description="Helical" evidence="17">
    <location>
        <begin position="266"/>
        <end position="286"/>
    </location>
</feature>
<dbReference type="GO" id="GO:0035567">
    <property type="term" value="P:non-canonical Wnt signaling pathway"/>
    <property type="evidence" value="ECO:0007669"/>
    <property type="project" value="TreeGrafter"/>
</dbReference>
<evidence type="ECO:0000256" key="15">
    <source>
        <dbReference type="PROSITE-ProRule" id="PRU00090"/>
    </source>
</evidence>
<keyword evidence="7 18" id="KW-0732">Signal</keyword>
<feature type="signal peptide" evidence="18">
    <location>
        <begin position="1"/>
        <end position="24"/>
    </location>
</feature>
<dbReference type="InterPro" id="IPR000539">
    <property type="entry name" value="Frizzled/Smoothened_7TM"/>
</dbReference>
<keyword evidence="22" id="KW-1185">Reference proteome</keyword>
<keyword evidence="8 17" id="KW-1133">Transmembrane helix</keyword>
<evidence type="ECO:0000256" key="18">
    <source>
        <dbReference type="SAM" id="SignalP"/>
    </source>
</evidence>
<dbReference type="InterPro" id="IPR036790">
    <property type="entry name" value="Frizzled_dom_sf"/>
</dbReference>
<dbReference type="Pfam" id="PF01534">
    <property type="entry name" value="Frizzled"/>
    <property type="match status" value="1"/>
</dbReference>
<dbReference type="OrthoDB" id="5959102at2759"/>
<feature type="region of interest" description="Disordered" evidence="16">
    <location>
        <begin position="536"/>
        <end position="558"/>
    </location>
</feature>
<evidence type="ECO:0000256" key="17">
    <source>
        <dbReference type="SAM" id="Phobius"/>
    </source>
</evidence>
<keyword evidence="3" id="KW-0217">Developmental protein</keyword>
<dbReference type="EMBL" id="CAJPEV010000112">
    <property type="protein sequence ID" value="CAG0880759.1"/>
    <property type="molecule type" value="Genomic_DNA"/>
</dbReference>
<evidence type="ECO:0000256" key="6">
    <source>
        <dbReference type="ARBA" id="ARBA00022692"/>
    </source>
</evidence>
<evidence type="ECO:0000256" key="8">
    <source>
        <dbReference type="ARBA" id="ARBA00022989"/>
    </source>
</evidence>
<dbReference type="SMART" id="SM00063">
    <property type="entry name" value="FRI"/>
    <property type="match status" value="1"/>
</dbReference>
<evidence type="ECO:0000256" key="11">
    <source>
        <dbReference type="ARBA" id="ARBA00023157"/>
    </source>
</evidence>
<dbReference type="Pfam" id="PF01392">
    <property type="entry name" value="Fz"/>
    <property type="match status" value="1"/>
</dbReference>
<feature type="transmembrane region" description="Helical" evidence="17">
    <location>
        <begin position="319"/>
        <end position="342"/>
    </location>
</feature>
<dbReference type="GO" id="GO:0005886">
    <property type="term" value="C:plasma membrane"/>
    <property type="evidence" value="ECO:0007669"/>
    <property type="project" value="UniProtKB-SubCell"/>
</dbReference>
<dbReference type="FunFam" id="1.10.2000.10:FF:000016">
    <property type="entry name" value="Frizzled"/>
    <property type="match status" value="1"/>
</dbReference>
<evidence type="ECO:0000256" key="14">
    <source>
        <dbReference type="ARBA" id="ARBA00023224"/>
    </source>
</evidence>
<evidence type="ECO:0000256" key="16">
    <source>
        <dbReference type="SAM" id="MobiDB-lite"/>
    </source>
</evidence>
<sequence length="558" mass="62900">MGPYNRTPIIRLAFFLSSFFSSYCVFGDEAGKCERITIPMCQDMPYNLTRMPNYIGHTNQAEAAIQVHEYKPLVEVGCSRHLRFFLCSLYAPMCTPQVDVPIPSCQSICREVQEGCLPVLRKFNFEWPQMLNCSRLPVPNKGLCMEFPESPQGMAPKPGQTQTSNTLLDFPGEMWKAWGATRSKSPLFPFPSHGTCPERHVYIGDVGRDVTCAPECGIAVHFAQRDKRFAEIWMTVWATLCFLSSFFTVATFWVDMSRFQYPERPIIFLSLCYNLYAGAFLVRAFAGAKSVSCDRTNSGHEYLIVEGVENTGCIVVFLILYYFGIASCIWWVILTLTWFLSAGKKWSNESVQALSTYFHVGAWLTPAVLAVIVLTMRQVDADELTGLCYVGYTDSDALLGFVIVPLCVFYALGVLFIASGFVALLRIRNVMKKGGRNIAKLEKLMVRILVFSVLYAVPALCVIVCHIYEWSYRDRWRTIGSNMCSGSDCTKPSMEILMLKIFMNLVVGVTSGMWVWSYKTCQSWISWAGKRCKDPKNKHAPSQSQLKPLAYGPVSTNV</sequence>
<name>A0A7R8X026_9CRUS</name>
<dbReference type="InterPro" id="IPR020067">
    <property type="entry name" value="Frizzled_dom"/>
</dbReference>
<feature type="disulfide bond" evidence="15">
    <location>
        <begin position="109"/>
        <end position="133"/>
    </location>
</feature>